<evidence type="ECO:0000313" key="5">
    <source>
        <dbReference type="Proteomes" id="UP001207654"/>
    </source>
</evidence>
<dbReference type="Pfam" id="PF00583">
    <property type="entry name" value="Acetyltransf_1"/>
    <property type="match status" value="1"/>
</dbReference>
<evidence type="ECO:0000256" key="2">
    <source>
        <dbReference type="ARBA" id="ARBA00023315"/>
    </source>
</evidence>
<evidence type="ECO:0000256" key="1">
    <source>
        <dbReference type="ARBA" id="ARBA00022679"/>
    </source>
</evidence>
<comment type="caution">
    <text evidence="4">The sequence shown here is derived from an EMBL/GenBank/DDBJ whole genome shotgun (WGS) entry which is preliminary data.</text>
</comment>
<feature type="domain" description="N-acetyltransferase" evidence="3">
    <location>
        <begin position="117"/>
        <end position="252"/>
    </location>
</feature>
<evidence type="ECO:0000313" key="4">
    <source>
        <dbReference type="EMBL" id="MCY1073249.1"/>
    </source>
</evidence>
<evidence type="ECO:0000259" key="3">
    <source>
        <dbReference type="PROSITE" id="PS51186"/>
    </source>
</evidence>
<dbReference type="InterPro" id="IPR000182">
    <property type="entry name" value="GNAT_dom"/>
</dbReference>
<keyword evidence="1 4" id="KW-0808">Transferase</keyword>
<reference evidence="4 5" key="1">
    <citation type="submission" date="2022-11" db="EMBL/GenBank/DDBJ databases">
        <title>Minimal conservation of predation-associated metabolite biosynthetic gene clusters underscores biosynthetic potential of Myxococcota including descriptions for ten novel species: Archangium lansinium sp. nov., Myxococcus landrumus sp. nov., Nannocystis bai.</title>
        <authorList>
            <person name="Ahearne A."/>
            <person name="Stevens C."/>
            <person name="Phillips K."/>
        </authorList>
    </citation>
    <scope>NUCLEOTIDE SEQUENCE [LARGE SCALE GENOMIC DNA]</scope>
    <source>
        <strain evidence="4 5">MIWBW</strain>
    </source>
</reference>
<dbReference type="Proteomes" id="UP001207654">
    <property type="component" value="Unassembled WGS sequence"/>
</dbReference>
<dbReference type="InterPro" id="IPR016181">
    <property type="entry name" value="Acyl_CoA_acyltransferase"/>
</dbReference>
<dbReference type="EC" id="2.3.1.-" evidence="4"/>
<protein>
    <submittedName>
        <fullName evidence="4">GNAT family N-acetyltransferase</fullName>
        <ecNumber evidence="4">2.3.1.-</ecNumber>
    </submittedName>
</protein>
<keyword evidence="5" id="KW-1185">Reference proteome</keyword>
<sequence length="252" mass="27254">MTDAELTARLRDNLRGYKALQAHGGPLRMLDLPGVCAFALPLPGAPLFQQQVLYAEAHALAEALMPLEAWYRELGVQAWRVNVYPGDATAEAVLARAGHRPEGSSPAMSIALSHLPPQLPPGTTLEHPEGLEDVMKLNGLCYGQEHVGYFETWRPQLSTQLHAVLVRQGGRALAGGVSFEQGDTAGIYLVATHPEARRRGLGALVMQALHADARARGCGVAVLQSSLLGYDLYQSLGYRDLGAWTSWVRRAS</sequence>
<name>A0ABT3ZW07_9BACT</name>
<dbReference type="PANTHER" id="PTHR43877:SF1">
    <property type="entry name" value="ACETYLTRANSFERASE"/>
    <property type="match status" value="1"/>
</dbReference>
<dbReference type="Gene3D" id="3.40.630.30">
    <property type="match status" value="1"/>
</dbReference>
<proteinExistence type="predicted"/>
<organism evidence="4 5">
    <name type="scientific">Archangium lansingense</name>
    <dbReference type="NCBI Taxonomy" id="2995310"/>
    <lineage>
        <taxon>Bacteria</taxon>
        <taxon>Pseudomonadati</taxon>
        <taxon>Myxococcota</taxon>
        <taxon>Myxococcia</taxon>
        <taxon>Myxococcales</taxon>
        <taxon>Cystobacterineae</taxon>
        <taxon>Archangiaceae</taxon>
        <taxon>Archangium</taxon>
    </lineage>
</organism>
<dbReference type="EMBL" id="JAPNKA010000001">
    <property type="protein sequence ID" value="MCY1073249.1"/>
    <property type="molecule type" value="Genomic_DNA"/>
</dbReference>
<dbReference type="InterPro" id="IPR050832">
    <property type="entry name" value="Bact_Acetyltransf"/>
</dbReference>
<keyword evidence="2 4" id="KW-0012">Acyltransferase</keyword>
<dbReference type="CDD" id="cd04301">
    <property type="entry name" value="NAT_SF"/>
    <property type="match status" value="1"/>
</dbReference>
<dbReference type="SUPFAM" id="SSF55729">
    <property type="entry name" value="Acyl-CoA N-acyltransferases (Nat)"/>
    <property type="match status" value="1"/>
</dbReference>
<dbReference type="PROSITE" id="PS51186">
    <property type="entry name" value="GNAT"/>
    <property type="match status" value="1"/>
</dbReference>
<gene>
    <name evidence="4" type="ORF">OV287_02025</name>
</gene>
<dbReference type="GO" id="GO:0016746">
    <property type="term" value="F:acyltransferase activity"/>
    <property type="evidence" value="ECO:0007669"/>
    <property type="project" value="UniProtKB-KW"/>
</dbReference>
<dbReference type="PANTHER" id="PTHR43877">
    <property type="entry name" value="AMINOALKYLPHOSPHONATE N-ACETYLTRANSFERASE-RELATED-RELATED"/>
    <property type="match status" value="1"/>
</dbReference>
<accession>A0ABT3ZW07</accession>
<dbReference type="RefSeq" id="WP_267532262.1">
    <property type="nucleotide sequence ID" value="NZ_JAPNKA010000001.1"/>
</dbReference>